<feature type="transmembrane region" description="Helical" evidence="12">
    <location>
        <begin position="566"/>
        <end position="586"/>
    </location>
</feature>
<evidence type="ECO:0008006" key="15">
    <source>
        <dbReference type="Google" id="ProtNLM"/>
    </source>
</evidence>
<dbReference type="SMART" id="SM00698">
    <property type="entry name" value="MORN"/>
    <property type="match status" value="7"/>
</dbReference>
<dbReference type="PANTHER" id="PTHR23085:SF14">
    <property type="entry name" value="JUNCTOPHILIN-4"/>
    <property type="match status" value="1"/>
</dbReference>
<evidence type="ECO:0000256" key="3">
    <source>
        <dbReference type="ARBA" id="ARBA00008599"/>
    </source>
</evidence>
<feature type="compositionally biased region" description="Basic and acidic residues" evidence="11">
    <location>
        <begin position="245"/>
        <end position="255"/>
    </location>
</feature>
<comment type="subcellular location">
    <subcellularLocation>
        <location evidence="2">Cell membrane</location>
        <topology evidence="2">Peripheral membrane protein</topology>
    </subcellularLocation>
    <subcellularLocation>
        <location evidence="1">Endoplasmic reticulum membrane</location>
        <topology evidence="1">Single-pass type IV membrane protein</topology>
    </subcellularLocation>
</comment>
<evidence type="ECO:0000256" key="2">
    <source>
        <dbReference type="ARBA" id="ARBA00004202"/>
    </source>
</evidence>
<dbReference type="GO" id="GO:0048167">
    <property type="term" value="P:regulation of synaptic plasticity"/>
    <property type="evidence" value="ECO:0007669"/>
    <property type="project" value="TreeGrafter"/>
</dbReference>
<evidence type="ECO:0000256" key="10">
    <source>
        <dbReference type="ARBA" id="ARBA00023136"/>
    </source>
</evidence>
<evidence type="ECO:0000256" key="11">
    <source>
        <dbReference type="SAM" id="MobiDB-lite"/>
    </source>
</evidence>
<dbReference type="OrthoDB" id="284854at2759"/>
<feature type="region of interest" description="Disordered" evidence="11">
    <location>
        <begin position="159"/>
        <end position="216"/>
    </location>
</feature>
<dbReference type="AlphaFoldDB" id="A0A8J6KCT0"/>
<keyword evidence="10 12" id="KW-0472">Membrane</keyword>
<dbReference type="EMBL" id="WNTK01000003">
    <property type="protein sequence ID" value="KAG9486950.1"/>
    <property type="molecule type" value="Genomic_DNA"/>
</dbReference>
<feature type="region of interest" description="Disordered" evidence="11">
    <location>
        <begin position="429"/>
        <end position="448"/>
    </location>
</feature>
<keyword evidence="5" id="KW-0597">Phosphoprotein</keyword>
<dbReference type="SUPFAM" id="SSF82185">
    <property type="entry name" value="Histone H3 K4-specific methyltransferase SET7/9 N-terminal domain"/>
    <property type="match status" value="3"/>
</dbReference>
<evidence type="ECO:0000256" key="8">
    <source>
        <dbReference type="ARBA" id="ARBA00022824"/>
    </source>
</evidence>
<dbReference type="GO" id="GO:0030314">
    <property type="term" value="C:junctional membrane complex"/>
    <property type="evidence" value="ECO:0007669"/>
    <property type="project" value="InterPro"/>
</dbReference>
<evidence type="ECO:0000256" key="7">
    <source>
        <dbReference type="ARBA" id="ARBA00022737"/>
    </source>
</evidence>
<keyword evidence="4" id="KW-1003">Cell membrane</keyword>
<dbReference type="GO" id="GO:0005886">
    <property type="term" value="C:plasma membrane"/>
    <property type="evidence" value="ECO:0007669"/>
    <property type="project" value="UniProtKB-SubCell"/>
</dbReference>
<keyword evidence="7" id="KW-0677">Repeat</keyword>
<feature type="compositionally biased region" description="Gly residues" evidence="11">
    <location>
        <begin position="201"/>
        <end position="211"/>
    </location>
</feature>
<dbReference type="Gene3D" id="2.20.110.10">
    <property type="entry name" value="Histone H3 K4-specific methyltransferase SET7/9 N-terminal domain"/>
    <property type="match status" value="2"/>
</dbReference>
<feature type="compositionally biased region" description="Polar residues" evidence="11">
    <location>
        <begin position="159"/>
        <end position="168"/>
    </location>
</feature>
<keyword evidence="8" id="KW-0256">Endoplasmic reticulum</keyword>
<feature type="compositionally biased region" description="Pro residues" evidence="11">
    <location>
        <begin position="471"/>
        <end position="481"/>
    </location>
</feature>
<feature type="region of interest" description="Disordered" evidence="11">
    <location>
        <begin position="526"/>
        <end position="560"/>
    </location>
</feature>
<feature type="region of interest" description="Disordered" evidence="11">
    <location>
        <begin position="454"/>
        <end position="511"/>
    </location>
</feature>
<dbReference type="InterPro" id="IPR017191">
    <property type="entry name" value="Junctophilin"/>
</dbReference>
<reference evidence="13" key="1">
    <citation type="thesis" date="2020" institute="ProQuest LLC" country="789 East Eisenhower Parkway, Ann Arbor, MI, USA">
        <title>Comparative Genomics and Chromosome Evolution.</title>
        <authorList>
            <person name="Mudd A.B."/>
        </authorList>
    </citation>
    <scope>NUCLEOTIDE SEQUENCE</scope>
    <source>
        <strain evidence="13">HN-11 Male</strain>
        <tissue evidence="13">Kidney and liver</tissue>
    </source>
</reference>
<keyword evidence="6 12" id="KW-0812">Transmembrane</keyword>
<evidence type="ECO:0000256" key="6">
    <source>
        <dbReference type="ARBA" id="ARBA00022692"/>
    </source>
</evidence>
<dbReference type="FunFam" id="2.20.110.10:FF:000003">
    <property type="entry name" value="Junctophilin"/>
    <property type="match status" value="1"/>
</dbReference>
<gene>
    <name evidence="13" type="ORF">GDO78_007028</name>
</gene>
<dbReference type="PANTHER" id="PTHR23085">
    <property type="entry name" value="GH28348P"/>
    <property type="match status" value="1"/>
</dbReference>
<keyword evidence="9 12" id="KW-1133">Transmembrane helix</keyword>
<dbReference type="Proteomes" id="UP000770717">
    <property type="component" value="Unassembled WGS sequence"/>
</dbReference>
<evidence type="ECO:0000256" key="12">
    <source>
        <dbReference type="SAM" id="Phobius"/>
    </source>
</evidence>
<evidence type="ECO:0000256" key="4">
    <source>
        <dbReference type="ARBA" id="ARBA00022475"/>
    </source>
</evidence>
<protein>
    <recommendedName>
        <fullName evidence="15">Junctophilin</fullName>
    </recommendedName>
</protein>
<evidence type="ECO:0000256" key="9">
    <source>
        <dbReference type="ARBA" id="ARBA00022989"/>
    </source>
</evidence>
<dbReference type="Pfam" id="PF02493">
    <property type="entry name" value="MORN"/>
    <property type="match status" value="8"/>
</dbReference>
<feature type="compositionally biased region" description="Polar residues" evidence="11">
    <location>
        <begin position="454"/>
        <end position="467"/>
    </location>
</feature>
<proteinExistence type="inferred from homology"/>
<name>A0A8J6KCT0_ELECQ</name>
<accession>A0A8J6KCT0</accession>
<organism evidence="13 14">
    <name type="scientific">Eleutherodactylus coqui</name>
    <name type="common">Puerto Rican coqui</name>
    <dbReference type="NCBI Taxonomy" id="57060"/>
    <lineage>
        <taxon>Eukaryota</taxon>
        <taxon>Metazoa</taxon>
        <taxon>Chordata</taxon>
        <taxon>Craniata</taxon>
        <taxon>Vertebrata</taxon>
        <taxon>Euteleostomi</taxon>
        <taxon>Amphibia</taxon>
        <taxon>Batrachia</taxon>
        <taxon>Anura</taxon>
        <taxon>Neobatrachia</taxon>
        <taxon>Hyloidea</taxon>
        <taxon>Eleutherodactylidae</taxon>
        <taxon>Eleutherodactylinae</taxon>
        <taxon>Eleutherodactylus</taxon>
        <taxon>Eleutherodactylus</taxon>
    </lineage>
</organism>
<dbReference type="InterPro" id="IPR003409">
    <property type="entry name" value="MORN"/>
</dbReference>
<comment type="similarity">
    <text evidence="3">Belongs to the junctophilin family.</text>
</comment>
<feature type="compositionally biased region" description="Low complexity" evidence="11">
    <location>
        <begin position="263"/>
        <end position="276"/>
    </location>
</feature>
<feature type="region of interest" description="Disordered" evidence="11">
    <location>
        <begin position="231"/>
        <end position="280"/>
    </location>
</feature>
<evidence type="ECO:0000256" key="1">
    <source>
        <dbReference type="ARBA" id="ARBA00004163"/>
    </source>
</evidence>
<sequence length="587" mass="63617">MFSGGTFGFSDGGCYVGDWHEGRAHGYGVCKGPTRQGEYSGLWSNGFESLGVYTWPSGNTYRGYWDQGKRNGLGEEHKGRWLYRGEWTHGLKGRLGVRESLSGARYEGLWTDGQQDGYGVETYSDGGTYQGQWQAGKRHGYGVRQSVPYHQAALLRSPRTPTLNSLPQSPGPHSHANPELLPGSPASGSRGGFVLKVRGVGSDGPGPGGSGKPKKRGFFFTRSLILSGFRLHRGSDTKAPSGGRDSQRSSLRSETRGAGGSLGSSASQDGSSASVAETESELPIAAWETETYAGEWKGDRRSGYGVSRRSNGLCYEGEWLRNRRHGYGRTIYPDGSREEGKYKMNMLASGKVKSLFPLRRGKGREKVERAVEAARRAEVTARQKQEMAIASAADAHLQADSASVAAQQALEASRTARILSHDLEELLETPSSQCVQDEEEHSVEGDAPWLRQCSTEMCNDGTPLSDQTPEPSLPPSHPDTPPGLLCSHLRDGTPCPPIQEEDSPSQVGTPAHVVDHPVEQETIESIPEKELNNPSPSIECMEEPGDTGGTHEPPPKPRMQMDADPLVVAVVLFLDVSLAFLISYFLT</sequence>
<evidence type="ECO:0000313" key="13">
    <source>
        <dbReference type="EMBL" id="KAG9486950.1"/>
    </source>
</evidence>
<keyword evidence="14" id="KW-1185">Reference proteome</keyword>
<comment type="caution">
    <text evidence="13">The sequence shown here is derived from an EMBL/GenBank/DDBJ whole genome shotgun (WGS) entry which is preliminary data.</text>
</comment>
<dbReference type="GO" id="GO:0005789">
    <property type="term" value="C:endoplasmic reticulum membrane"/>
    <property type="evidence" value="ECO:0007669"/>
    <property type="project" value="UniProtKB-SubCell"/>
</dbReference>
<evidence type="ECO:0000313" key="14">
    <source>
        <dbReference type="Proteomes" id="UP000770717"/>
    </source>
</evidence>
<evidence type="ECO:0000256" key="5">
    <source>
        <dbReference type="ARBA" id="ARBA00022553"/>
    </source>
</evidence>
<dbReference type="FunFam" id="2.20.110.10:FF:000001">
    <property type="entry name" value="Junctophilin"/>
    <property type="match status" value="1"/>
</dbReference>